<sequence length="67" mass="7863">MKLQRVFFLLLIFISISVIKSDTSTPVGMTELPSPFRRRAWDEVWNFSHEKPTRIGGFLFLHPIRDS</sequence>
<feature type="non-terminal residue" evidence="1">
    <location>
        <position position="67"/>
    </location>
</feature>
<comment type="caution">
    <text evidence="1">The sequence shown here is derived from an EMBL/GenBank/DDBJ whole genome shotgun (WGS) entry which is preliminary data.</text>
</comment>
<gene>
    <name evidence="1" type="ORF">ACD_78C00115G0021</name>
</gene>
<proteinExistence type="predicted"/>
<organism evidence="1">
    <name type="scientific">uncultured bacterium</name>
    <name type="common">gcode 4</name>
    <dbReference type="NCBI Taxonomy" id="1234023"/>
    <lineage>
        <taxon>Bacteria</taxon>
        <taxon>environmental samples</taxon>
    </lineage>
</organism>
<reference evidence="1" key="1">
    <citation type="journal article" date="2012" name="Science">
        <title>Fermentation, hydrogen, and sulfur metabolism in multiple uncultivated bacterial phyla.</title>
        <authorList>
            <person name="Wrighton K.C."/>
            <person name="Thomas B.C."/>
            <person name="Sharon I."/>
            <person name="Miller C.S."/>
            <person name="Castelle C.J."/>
            <person name="VerBerkmoes N.C."/>
            <person name="Wilkins M.J."/>
            <person name="Hettich R.L."/>
            <person name="Lipton M.S."/>
            <person name="Williams K.H."/>
            <person name="Long P.E."/>
            <person name="Banfield J.F."/>
        </authorList>
    </citation>
    <scope>NUCLEOTIDE SEQUENCE [LARGE SCALE GENOMIC DNA]</scope>
</reference>
<protein>
    <submittedName>
        <fullName evidence="1">Uncharacterized protein</fullName>
    </submittedName>
</protein>
<name>K1XYL3_9BACT</name>
<accession>K1XYL3</accession>
<dbReference type="AlphaFoldDB" id="K1XYL3"/>
<dbReference type="EMBL" id="AMFJ01034115">
    <property type="protein sequence ID" value="EKD30237.1"/>
    <property type="molecule type" value="Genomic_DNA"/>
</dbReference>
<evidence type="ECO:0000313" key="1">
    <source>
        <dbReference type="EMBL" id="EKD30237.1"/>
    </source>
</evidence>